<dbReference type="PANTHER" id="PTHR45752">
    <property type="entry name" value="LEUCINE-RICH REPEAT-CONTAINING"/>
    <property type="match status" value="1"/>
</dbReference>
<feature type="domain" description="Ig-like" evidence="4">
    <location>
        <begin position="1004"/>
        <end position="1075"/>
    </location>
</feature>
<keyword evidence="6" id="KW-1185">Reference proteome</keyword>
<feature type="compositionally biased region" description="Low complexity" evidence="2">
    <location>
        <begin position="80"/>
        <end position="178"/>
    </location>
</feature>
<dbReference type="NCBIfam" id="TIGR02167">
    <property type="entry name" value="Liste_lipo_26"/>
    <property type="match status" value="9"/>
</dbReference>
<evidence type="ECO:0000256" key="3">
    <source>
        <dbReference type="SAM" id="Phobius"/>
    </source>
</evidence>
<evidence type="ECO:0000259" key="4">
    <source>
        <dbReference type="Pfam" id="PF07523"/>
    </source>
</evidence>
<dbReference type="InterPro" id="IPR011889">
    <property type="entry name" value="Liste_lipo_26"/>
</dbReference>
<feature type="region of interest" description="Disordered" evidence="2">
    <location>
        <begin position="1171"/>
        <end position="1193"/>
    </location>
</feature>
<feature type="domain" description="Ig-like" evidence="4">
    <location>
        <begin position="843"/>
        <end position="915"/>
    </location>
</feature>
<evidence type="ECO:0000313" key="5">
    <source>
        <dbReference type="EMBL" id="VDG28123.1"/>
    </source>
</evidence>
<dbReference type="Gene3D" id="3.80.10.10">
    <property type="entry name" value="Ribonuclease Inhibitor"/>
    <property type="match status" value="2"/>
</dbReference>
<dbReference type="Pfam" id="PF07523">
    <property type="entry name" value="Big_3"/>
    <property type="match status" value="5"/>
</dbReference>
<feature type="domain" description="Ig-like" evidence="4">
    <location>
        <begin position="762"/>
        <end position="835"/>
    </location>
</feature>
<dbReference type="OrthoDB" id="2259107at2"/>
<dbReference type="NCBIfam" id="TIGR03715">
    <property type="entry name" value="KxYKxGKxW"/>
    <property type="match status" value="1"/>
</dbReference>
<sequence length="1224" mass="130552">MPKNQQLLTSTNQKLHYKMYKKGRFWLFAGIVVMGIAGQGQTANAQTATTDSTTDDNQVTANQTTTVGQTATISQTTSRSASLTTNTSAGASTSTTSESTATTSEQTAQTATSATSSTTTSQASQQTTSAVTSQSTAQSAANSSESANSATNQTNTSATDSSATSAATTNQASSAASADIETVSQVQAPTSEAVSTISTASDVAMATQDVALAATTQDQQVTNQRAALLRAATVASDIASGTSGTAAWRIDSTDTLYIGTGTLAVGSWDSYADRIKTITFEGTVTAPVIADSLFSNLKNLITITNPEQLDISQTTSLALMFLNDTSLTSLDLSSWDVSKVTSINAMFSGDSSLSELNVAQWHTEQVKDMTEAFYGCSSLTQLDISQWNTSQLTDVDRMFMYCSSLESLDLTNWQTGSVDSFVSMFYGDSSLTSLKLANWNTSKVTRMQGMFTNVSSLKTLDLSGWDMSNVFDVNGMFSGDTSLVTLTTGNWQLTNMEFTYNMFYNCESLVTVGNTTNWNLGQVTLAFQMFYNCRSLTTLDVSKWQTGNITTMQNMFLYDMQLTNLDVSSWDTHSLQNAAYLFGWNYNLETIDISNWDTSQLTNFKSIFIGDTALKKITLGRNSVLQDDTTSVGLQAVPNNAAYTGYWLNTAGQKFTSAELMALYQTGSTTAVADTYTWQENKSSIKVQDTTVTQTPTNTWKVKDNFVSATDSDGQELGVADITTDGTVDTSKAGTYYVTYINGAFFTAVAKITVLETQATLNVESSTVIKGQTWTAEDNFKGATDANGQPLDFSQLTVTGNNLVDTSKVGSTYAVTYSFKDSAGNAFSQTVTVTVVNSQVAVDAKDSTIIQGQTWKPSDNLISVTAADGTTGDSSKVTILNADQIDTKKPGQYQVIYQYTDAYNNVATKTITLTVVATQASIDAHDTTIMQGQAWQASDSLDSVTTAAGTTGDLTAVTVSDSSSVNVKKPGQYQVTYQYVDAYQNLVTKTITVTVVATKVSIDAKDKTVDQDSSWTAADSFISATDATGKAVALSQVTVIGADKVDLSKAGQYQVTYQYTDLYGNQASQTITVTVKADSTGTPDPIVPDPDPSTPSDPGKGDSSDPVDATNQSETTPSNGSQAAVLKTTVKQPQQKVTTVTTPAGATIATNQQTLTMMPPQAATIELTNTSTVKHSKTKPTPVKTSQQLPQTDETTPTKWVGLLGLWLGLGTFGIAADRKRRQR</sequence>
<feature type="domain" description="Ig-like" evidence="4">
    <location>
        <begin position="923"/>
        <end position="995"/>
    </location>
</feature>
<keyword evidence="3" id="KW-1133">Transmembrane helix</keyword>
<dbReference type="InterPro" id="IPR013783">
    <property type="entry name" value="Ig-like_fold"/>
</dbReference>
<keyword evidence="1" id="KW-0732">Signal</keyword>
<evidence type="ECO:0000256" key="1">
    <source>
        <dbReference type="ARBA" id="ARBA00022729"/>
    </source>
</evidence>
<reference evidence="5 6" key="1">
    <citation type="submission" date="2018-11" db="EMBL/GenBank/DDBJ databases">
        <authorList>
            <person name="Wuyts S."/>
        </authorList>
    </citation>
    <scope>NUCLEOTIDE SEQUENCE [LARGE SCALE GENOMIC DNA]</scope>
    <source>
        <strain evidence="5">Lactobacillus mudanjiangensis AMBF249</strain>
    </source>
</reference>
<dbReference type="InterPro" id="IPR050715">
    <property type="entry name" value="LRR-SigEffector_domain"/>
</dbReference>
<evidence type="ECO:0000313" key="6">
    <source>
        <dbReference type="Proteomes" id="UP000289996"/>
    </source>
</evidence>
<dbReference type="Pfam" id="PF19258">
    <property type="entry name" value="KxYKxGKxW_sig"/>
    <property type="match status" value="1"/>
</dbReference>
<feature type="compositionally biased region" description="Polar residues" evidence="2">
    <location>
        <begin position="59"/>
        <end position="79"/>
    </location>
</feature>
<dbReference type="Pfam" id="PF03382">
    <property type="entry name" value="DUF285"/>
    <property type="match status" value="2"/>
</dbReference>
<keyword evidence="3" id="KW-0812">Transmembrane</keyword>
<accession>A0A660DXX8</accession>
<evidence type="ECO:0000256" key="2">
    <source>
        <dbReference type="SAM" id="MobiDB-lite"/>
    </source>
</evidence>
<gene>
    <name evidence="5" type="ORF">MUDAN_MDHGFNIF_02854</name>
</gene>
<feature type="compositionally biased region" description="Polar residues" evidence="2">
    <location>
        <begin position="1183"/>
        <end position="1193"/>
    </location>
</feature>
<dbReference type="RefSeq" id="WP_130851660.1">
    <property type="nucleotide sequence ID" value="NZ_UYIG01000090.1"/>
</dbReference>
<dbReference type="EMBL" id="UYIG01000090">
    <property type="protein sequence ID" value="VDG28123.1"/>
    <property type="molecule type" value="Genomic_DNA"/>
</dbReference>
<organism evidence="5 6">
    <name type="scientific">Lactiplantibacillus mudanjiangensis</name>
    <dbReference type="NCBI Taxonomy" id="1296538"/>
    <lineage>
        <taxon>Bacteria</taxon>
        <taxon>Bacillati</taxon>
        <taxon>Bacillota</taxon>
        <taxon>Bacilli</taxon>
        <taxon>Lactobacillales</taxon>
        <taxon>Lactobacillaceae</taxon>
        <taxon>Lactiplantibacillus</taxon>
    </lineage>
</organism>
<dbReference type="AlphaFoldDB" id="A0A660DXX8"/>
<name>A0A660DXX8_9LACO</name>
<keyword evidence="3" id="KW-0472">Membrane</keyword>
<dbReference type="SUPFAM" id="SSF52058">
    <property type="entry name" value="L domain-like"/>
    <property type="match status" value="1"/>
</dbReference>
<dbReference type="PANTHER" id="PTHR45752:SF195">
    <property type="entry name" value="LEUCINE-RICH REPEAT (LRR) FAMILY PROTEIN-RELATED"/>
    <property type="match status" value="1"/>
</dbReference>
<proteinExistence type="predicted"/>
<protein>
    <recommendedName>
        <fullName evidence="4">Ig-like domain-containing protein</fullName>
    </recommendedName>
</protein>
<dbReference type="InterPro" id="IPR022263">
    <property type="entry name" value="KxYKxGKxW"/>
</dbReference>
<dbReference type="InterPro" id="IPR032675">
    <property type="entry name" value="LRR_dom_sf"/>
</dbReference>
<feature type="domain" description="Ig-like" evidence="4">
    <location>
        <begin position="699"/>
        <end position="754"/>
    </location>
</feature>
<feature type="transmembrane region" description="Helical" evidence="3">
    <location>
        <begin position="1200"/>
        <end position="1217"/>
    </location>
</feature>
<dbReference type="InterPro" id="IPR005046">
    <property type="entry name" value="DUF285"/>
</dbReference>
<dbReference type="Gene3D" id="2.60.40.10">
    <property type="entry name" value="Immunoglobulins"/>
    <property type="match status" value="5"/>
</dbReference>
<feature type="region of interest" description="Disordered" evidence="2">
    <location>
        <begin position="47"/>
        <end position="179"/>
    </location>
</feature>
<feature type="compositionally biased region" description="Low complexity" evidence="2">
    <location>
        <begin position="47"/>
        <end position="58"/>
    </location>
</feature>
<feature type="compositionally biased region" description="Low complexity" evidence="2">
    <location>
        <begin position="1127"/>
        <end position="1140"/>
    </location>
</feature>
<dbReference type="InterPro" id="IPR022038">
    <property type="entry name" value="Ig-like_bact"/>
</dbReference>
<dbReference type="Proteomes" id="UP000289996">
    <property type="component" value="Unassembled WGS sequence"/>
</dbReference>
<feature type="region of interest" description="Disordered" evidence="2">
    <location>
        <begin position="1077"/>
        <end position="1140"/>
    </location>
</feature>
<feature type="compositionally biased region" description="Polar residues" evidence="2">
    <location>
        <begin position="1109"/>
        <end position="1122"/>
    </location>
</feature>
<feature type="compositionally biased region" description="Pro residues" evidence="2">
    <location>
        <begin position="1085"/>
        <end position="1095"/>
    </location>
</feature>